<organism evidence="1">
    <name type="scientific">Tanacetum cinerariifolium</name>
    <name type="common">Dalmatian daisy</name>
    <name type="synonym">Chrysanthemum cinerariifolium</name>
    <dbReference type="NCBI Taxonomy" id="118510"/>
    <lineage>
        <taxon>Eukaryota</taxon>
        <taxon>Viridiplantae</taxon>
        <taxon>Streptophyta</taxon>
        <taxon>Embryophyta</taxon>
        <taxon>Tracheophyta</taxon>
        <taxon>Spermatophyta</taxon>
        <taxon>Magnoliopsida</taxon>
        <taxon>eudicotyledons</taxon>
        <taxon>Gunneridae</taxon>
        <taxon>Pentapetalae</taxon>
        <taxon>asterids</taxon>
        <taxon>campanulids</taxon>
        <taxon>Asterales</taxon>
        <taxon>Asteraceae</taxon>
        <taxon>Asteroideae</taxon>
        <taxon>Anthemideae</taxon>
        <taxon>Anthemidinae</taxon>
        <taxon>Tanacetum</taxon>
    </lineage>
</organism>
<accession>A0A6L2MLI9</accession>
<gene>
    <name evidence="1" type="ORF">Tci_045620</name>
</gene>
<comment type="caution">
    <text evidence="1">The sequence shown here is derived from an EMBL/GenBank/DDBJ whole genome shotgun (WGS) entry which is preliminary data.</text>
</comment>
<dbReference type="AlphaFoldDB" id="A0A6L2MLI9"/>
<evidence type="ECO:0000313" key="1">
    <source>
        <dbReference type="EMBL" id="GEU73642.1"/>
    </source>
</evidence>
<evidence type="ECO:0008006" key="2">
    <source>
        <dbReference type="Google" id="ProtNLM"/>
    </source>
</evidence>
<sequence length="539" mass="62337">MIYYHAYKEAALDEEKLLQQKTKIQWLREGDFNSAFIHNYVKGRTSRNIIEMVYDAQGNAVYGDSIFNMFVSHFESFLGTQDDVYPIEDPGSLFLKKLDMDKAINLIRPVADNEVKDAMFGIDDDKAAGPDGYSTKSKIAKNYAFKIDVQKAYDTVSWDFLDFWHREFGFHQDMIFASILRRGLDEFSMSSGLYPSEAKSEAFFSGLTPEVKEEIKLVMPFREGTLPIRYLGVPLSSKNINKNDYRVLLEAVHNKGGPGLRPLHDWNEALMAKNLWSIASNKDSIWVKWLLRLRDKIRNFVNVKIGNGKDCSCWFNKWHTSGPLNKLINHMIILDARLSLSVRVCDVIDNGIWRWPTDWLSRFSEVLNVLVPAINNDLCDKVVWIDKKGRERILRSENESHSHLFFSCAYSKKLWERLKPMAMMENMSNVSLSVVSSIVNKTANNSIWSVIERLVFGATIYSLWLERNSRIYNQIDRTVDSIFKQVVSTVRLKHRGLVFKSSPDVLKAFEIWNFPIGKSSYYSNIVRDLLNDMYDDLPL</sequence>
<proteinExistence type="predicted"/>
<dbReference type="EMBL" id="BKCJ010006730">
    <property type="protein sequence ID" value="GEU73642.1"/>
    <property type="molecule type" value="Genomic_DNA"/>
</dbReference>
<reference evidence="1" key="1">
    <citation type="journal article" date="2019" name="Sci. Rep.">
        <title>Draft genome of Tanacetum cinerariifolium, the natural source of mosquito coil.</title>
        <authorList>
            <person name="Yamashiro T."/>
            <person name="Shiraishi A."/>
            <person name="Satake H."/>
            <person name="Nakayama K."/>
        </authorList>
    </citation>
    <scope>NUCLEOTIDE SEQUENCE</scope>
</reference>
<dbReference type="PANTHER" id="PTHR33116:SF78">
    <property type="entry name" value="OS12G0587133 PROTEIN"/>
    <property type="match status" value="1"/>
</dbReference>
<dbReference type="PANTHER" id="PTHR33116">
    <property type="entry name" value="REVERSE TRANSCRIPTASE ZINC-BINDING DOMAIN-CONTAINING PROTEIN-RELATED-RELATED"/>
    <property type="match status" value="1"/>
</dbReference>
<name>A0A6L2MLI9_TANCI</name>
<protein>
    <recommendedName>
        <fullName evidence="2">RNA-directed DNA polymerase, eukaryota, reverse transcriptase zinc-binding domain protein</fullName>
    </recommendedName>
</protein>